<organism evidence="1">
    <name type="scientific">marine sediment metagenome</name>
    <dbReference type="NCBI Taxonomy" id="412755"/>
    <lineage>
        <taxon>unclassified sequences</taxon>
        <taxon>metagenomes</taxon>
        <taxon>ecological metagenomes</taxon>
    </lineage>
</organism>
<name>A0A0F9TCJ9_9ZZZZ</name>
<protein>
    <submittedName>
        <fullName evidence="1">Uncharacterized protein</fullName>
    </submittedName>
</protein>
<reference evidence="1" key="1">
    <citation type="journal article" date="2015" name="Nature">
        <title>Complex archaea that bridge the gap between prokaryotes and eukaryotes.</title>
        <authorList>
            <person name="Spang A."/>
            <person name="Saw J.H."/>
            <person name="Jorgensen S.L."/>
            <person name="Zaremba-Niedzwiedzka K."/>
            <person name="Martijn J."/>
            <person name="Lind A.E."/>
            <person name="van Eijk R."/>
            <person name="Schleper C."/>
            <person name="Guy L."/>
            <person name="Ettema T.J."/>
        </authorList>
    </citation>
    <scope>NUCLEOTIDE SEQUENCE</scope>
</reference>
<gene>
    <name evidence="1" type="ORF">LCGC14_0344410</name>
</gene>
<accession>A0A0F9TCJ9</accession>
<comment type="caution">
    <text evidence="1">The sequence shown here is derived from an EMBL/GenBank/DDBJ whole genome shotgun (WGS) entry which is preliminary data.</text>
</comment>
<sequence>MWYVERQNKGYSETVDEFDTVAEALEMATEYTISDPAARFLVTDKPTDGWED</sequence>
<dbReference type="AlphaFoldDB" id="A0A0F9TCJ9"/>
<evidence type="ECO:0000313" key="1">
    <source>
        <dbReference type="EMBL" id="KKN78965.1"/>
    </source>
</evidence>
<dbReference type="EMBL" id="LAZR01000254">
    <property type="protein sequence ID" value="KKN78965.1"/>
    <property type="molecule type" value="Genomic_DNA"/>
</dbReference>
<proteinExistence type="predicted"/>